<evidence type="ECO:0000259" key="1">
    <source>
        <dbReference type="Pfam" id="PF00534"/>
    </source>
</evidence>
<dbReference type="EMBL" id="BART01036714">
    <property type="protein sequence ID" value="GAH13740.1"/>
    <property type="molecule type" value="Genomic_DNA"/>
</dbReference>
<sequence>SGEGTKPTDETAAYLETVGISKQWTWFGTRSDIPNQLAKHDALIHASYFESLPNVICEALASGRPVLASRVCDNNRLVEDGVSGFLFDPGSPESIATAIMALSQKTFSERHRMGQAAREYAEKHLSLERFIDAYVQLIITRSFFFDIGNRHTNNRKIMISPTHHDL</sequence>
<dbReference type="PANTHER" id="PTHR12526:SF638">
    <property type="entry name" value="SPORE COAT PROTEIN SA"/>
    <property type="match status" value="1"/>
</dbReference>
<organism evidence="2">
    <name type="scientific">marine sediment metagenome</name>
    <dbReference type="NCBI Taxonomy" id="412755"/>
    <lineage>
        <taxon>unclassified sequences</taxon>
        <taxon>metagenomes</taxon>
        <taxon>ecological metagenomes</taxon>
    </lineage>
</organism>
<feature type="domain" description="Glycosyl transferase family 1" evidence="1">
    <location>
        <begin position="15"/>
        <end position="119"/>
    </location>
</feature>
<comment type="caution">
    <text evidence="2">The sequence shown here is derived from an EMBL/GenBank/DDBJ whole genome shotgun (WGS) entry which is preliminary data.</text>
</comment>
<evidence type="ECO:0000313" key="2">
    <source>
        <dbReference type="EMBL" id="GAH13740.1"/>
    </source>
</evidence>
<dbReference type="InterPro" id="IPR001296">
    <property type="entry name" value="Glyco_trans_1"/>
</dbReference>
<feature type="non-terminal residue" evidence="2">
    <location>
        <position position="1"/>
    </location>
</feature>
<accession>X1DZW9</accession>
<dbReference type="GO" id="GO:0016757">
    <property type="term" value="F:glycosyltransferase activity"/>
    <property type="evidence" value="ECO:0007669"/>
    <property type="project" value="InterPro"/>
</dbReference>
<protein>
    <recommendedName>
        <fullName evidence="1">Glycosyl transferase family 1 domain-containing protein</fullName>
    </recommendedName>
</protein>
<dbReference type="SUPFAM" id="SSF53756">
    <property type="entry name" value="UDP-Glycosyltransferase/glycogen phosphorylase"/>
    <property type="match status" value="1"/>
</dbReference>
<dbReference type="AlphaFoldDB" id="X1DZW9"/>
<gene>
    <name evidence="2" type="ORF">S01H4_61780</name>
</gene>
<reference evidence="2" key="1">
    <citation type="journal article" date="2014" name="Front. Microbiol.">
        <title>High frequency of phylogenetically diverse reductive dehalogenase-homologous genes in deep subseafloor sedimentary metagenomes.</title>
        <authorList>
            <person name="Kawai M."/>
            <person name="Futagami T."/>
            <person name="Toyoda A."/>
            <person name="Takaki Y."/>
            <person name="Nishi S."/>
            <person name="Hori S."/>
            <person name="Arai W."/>
            <person name="Tsubouchi T."/>
            <person name="Morono Y."/>
            <person name="Uchiyama I."/>
            <person name="Ito T."/>
            <person name="Fujiyama A."/>
            <person name="Inagaki F."/>
            <person name="Takami H."/>
        </authorList>
    </citation>
    <scope>NUCLEOTIDE SEQUENCE</scope>
    <source>
        <strain evidence="2">Expedition CK06-06</strain>
    </source>
</reference>
<dbReference type="Pfam" id="PF00534">
    <property type="entry name" value="Glycos_transf_1"/>
    <property type="match status" value="1"/>
</dbReference>
<feature type="non-terminal residue" evidence="2">
    <location>
        <position position="166"/>
    </location>
</feature>
<name>X1DZW9_9ZZZZ</name>
<proteinExistence type="predicted"/>
<dbReference type="Gene3D" id="3.40.50.2000">
    <property type="entry name" value="Glycogen Phosphorylase B"/>
    <property type="match status" value="2"/>
</dbReference>
<dbReference type="PANTHER" id="PTHR12526">
    <property type="entry name" value="GLYCOSYLTRANSFERASE"/>
    <property type="match status" value="1"/>
</dbReference>